<keyword evidence="5 10" id="KW-0067">ATP-binding</keyword>
<evidence type="ECO:0000313" key="14">
    <source>
        <dbReference type="Proteomes" id="UP000662873"/>
    </source>
</evidence>
<dbReference type="HAMAP" id="MF_02007">
    <property type="entry name" value="Tyr_tRNA_synth_type2"/>
    <property type="match status" value="1"/>
</dbReference>
<dbReference type="GO" id="GO:0005829">
    <property type="term" value="C:cytosol"/>
    <property type="evidence" value="ECO:0007669"/>
    <property type="project" value="TreeGrafter"/>
</dbReference>
<dbReference type="InterPro" id="IPR036986">
    <property type="entry name" value="S4_RNA-bd_sf"/>
</dbReference>
<comment type="subunit">
    <text evidence="1 10">Homodimer.</text>
</comment>
<comment type="caution">
    <text evidence="10">Lacks conserved residue(s) required for the propagation of feature annotation.</text>
</comment>
<reference evidence="13" key="1">
    <citation type="journal article" name="DNA Res.">
        <title>The physiological potential of anammox bacteria as revealed by their core genome structure.</title>
        <authorList>
            <person name="Okubo T."/>
            <person name="Toyoda A."/>
            <person name="Fukuhara K."/>
            <person name="Uchiyama I."/>
            <person name="Harigaya Y."/>
            <person name="Kuroiwa M."/>
            <person name="Suzuki T."/>
            <person name="Murakami Y."/>
            <person name="Suwa Y."/>
            <person name="Takami H."/>
        </authorList>
    </citation>
    <scope>NUCLEOTIDE SEQUENCE</scope>
    <source>
        <strain evidence="13">317325-2</strain>
    </source>
</reference>
<dbReference type="Pfam" id="PF00579">
    <property type="entry name" value="tRNA-synt_1b"/>
    <property type="match status" value="1"/>
</dbReference>
<dbReference type="Proteomes" id="UP000662873">
    <property type="component" value="Chromosome"/>
</dbReference>
<dbReference type="PRINTS" id="PR01040">
    <property type="entry name" value="TRNASYNTHTYR"/>
</dbReference>
<keyword evidence="3 10" id="KW-0436">Ligase</keyword>
<evidence type="ECO:0000256" key="3">
    <source>
        <dbReference type="ARBA" id="ARBA00022598"/>
    </source>
</evidence>
<evidence type="ECO:0000256" key="9">
    <source>
        <dbReference type="ARBA" id="ARBA00048248"/>
    </source>
</evidence>
<dbReference type="SUPFAM" id="SSF52374">
    <property type="entry name" value="Nucleotidylyl transferase"/>
    <property type="match status" value="1"/>
</dbReference>
<dbReference type="Gene3D" id="1.10.240.10">
    <property type="entry name" value="Tyrosyl-Transfer RNA Synthetase"/>
    <property type="match status" value="1"/>
</dbReference>
<keyword evidence="6 11" id="KW-0694">RNA-binding</keyword>
<dbReference type="PANTHER" id="PTHR11766:SF1">
    <property type="entry name" value="TYROSINE--TRNA LIGASE"/>
    <property type="match status" value="1"/>
</dbReference>
<dbReference type="GO" id="GO:0006437">
    <property type="term" value="P:tyrosyl-tRNA aminoacylation"/>
    <property type="evidence" value="ECO:0007669"/>
    <property type="project" value="UniProtKB-UniRule"/>
</dbReference>
<dbReference type="InterPro" id="IPR014729">
    <property type="entry name" value="Rossmann-like_a/b/a_fold"/>
</dbReference>
<dbReference type="GO" id="GO:0003723">
    <property type="term" value="F:RNA binding"/>
    <property type="evidence" value="ECO:0007669"/>
    <property type="project" value="UniProtKB-KW"/>
</dbReference>
<dbReference type="NCBIfam" id="TIGR00234">
    <property type="entry name" value="tyrS"/>
    <property type="match status" value="1"/>
</dbReference>
<dbReference type="PROSITE" id="PS50889">
    <property type="entry name" value="S4"/>
    <property type="match status" value="1"/>
</dbReference>
<dbReference type="GO" id="GO:0005524">
    <property type="term" value="F:ATP binding"/>
    <property type="evidence" value="ECO:0007669"/>
    <property type="project" value="UniProtKB-UniRule"/>
</dbReference>
<evidence type="ECO:0000256" key="4">
    <source>
        <dbReference type="ARBA" id="ARBA00022741"/>
    </source>
</evidence>
<dbReference type="SUPFAM" id="SSF55174">
    <property type="entry name" value="Alpha-L RNA-binding motif"/>
    <property type="match status" value="1"/>
</dbReference>
<dbReference type="KEGG" id="npy:NPRO_09630"/>
<dbReference type="GO" id="GO:0004831">
    <property type="term" value="F:tyrosine-tRNA ligase activity"/>
    <property type="evidence" value="ECO:0007669"/>
    <property type="project" value="UniProtKB-UniRule"/>
</dbReference>
<evidence type="ECO:0000256" key="7">
    <source>
        <dbReference type="ARBA" id="ARBA00022917"/>
    </source>
</evidence>
<evidence type="ECO:0000313" key="13">
    <source>
        <dbReference type="EMBL" id="BBO23368.1"/>
    </source>
</evidence>
<dbReference type="PANTHER" id="PTHR11766">
    <property type="entry name" value="TYROSYL-TRNA SYNTHETASE"/>
    <property type="match status" value="1"/>
</dbReference>
<evidence type="ECO:0000256" key="5">
    <source>
        <dbReference type="ARBA" id="ARBA00022840"/>
    </source>
</evidence>
<dbReference type="Gene3D" id="3.40.50.620">
    <property type="entry name" value="HUPs"/>
    <property type="match status" value="1"/>
</dbReference>
<dbReference type="InterPro" id="IPR024088">
    <property type="entry name" value="Tyr-tRNA-ligase_bac-type"/>
</dbReference>
<comment type="similarity">
    <text evidence="10">Belongs to the class-I aminoacyl-tRNA synthetase family. TyrS type 2 subfamily.</text>
</comment>
<evidence type="ECO:0000256" key="8">
    <source>
        <dbReference type="ARBA" id="ARBA00023146"/>
    </source>
</evidence>
<keyword evidence="8 10" id="KW-0030">Aminoacyl-tRNA synthetase</keyword>
<dbReference type="InterPro" id="IPR002942">
    <property type="entry name" value="S4_RNA-bd"/>
</dbReference>
<evidence type="ECO:0000259" key="12">
    <source>
        <dbReference type="Pfam" id="PF01479"/>
    </source>
</evidence>
<dbReference type="AlphaFoldDB" id="A0A809R9P6"/>
<gene>
    <name evidence="10" type="primary">tyrS</name>
    <name evidence="13" type="ORF">NPRO_09630</name>
</gene>
<keyword evidence="2 10" id="KW-0963">Cytoplasm</keyword>
<sequence>MTIDEQIEFLRRGTTEIISEEDLANKLRAGKSLRVKLGVDPTVAHVTLGWAVVLRKLRDFQRLGHTACLVIGDFTARIGDPSGKSKTRPQLSREEVVANVREIEKQLYKILDPDRTEISYNADWLGSMSFEDVIRLASQVTVARILERDDFEKRLSEQRPIALHEILYPLCQAYDSVALKADIELGGTDQKFNNLLGRHLQPHFDQEGQVVMLCPLLVGTDGKEKMSQSLGNYIGITEEPNEIFGKAMSIPDEVMANWFELCTDVPLPEVERMMAECKAGQLNPRDAKRRLAREIVALYHSEQAAEEADRYFIEVFSKREQPVEAAETLLPPDLIQDGAVSLPHLIHGLGMAKSVSAARDLIKQGGVSLDGEKFTDPFGKVEAEALRGRVLRVGKHRFAQIK</sequence>
<dbReference type="InterPro" id="IPR002307">
    <property type="entry name" value="Tyr-tRNA-ligase"/>
</dbReference>
<keyword evidence="4 10" id="KW-0547">Nucleotide-binding</keyword>
<comment type="subcellular location">
    <subcellularLocation>
        <location evidence="10">Cytoplasm</location>
    </subcellularLocation>
</comment>
<comment type="catalytic activity">
    <reaction evidence="9 10">
        <text>tRNA(Tyr) + L-tyrosine + ATP = L-tyrosyl-tRNA(Tyr) + AMP + diphosphate + H(+)</text>
        <dbReference type="Rhea" id="RHEA:10220"/>
        <dbReference type="Rhea" id="RHEA-COMP:9706"/>
        <dbReference type="Rhea" id="RHEA-COMP:9707"/>
        <dbReference type="ChEBI" id="CHEBI:15378"/>
        <dbReference type="ChEBI" id="CHEBI:30616"/>
        <dbReference type="ChEBI" id="CHEBI:33019"/>
        <dbReference type="ChEBI" id="CHEBI:58315"/>
        <dbReference type="ChEBI" id="CHEBI:78442"/>
        <dbReference type="ChEBI" id="CHEBI:78536"/>
        <dbReference type="ChEBI" id="CHEBI:456215"/>
        <dbReference type="EC" id="6.1.1.1"/>
    </reaction>
</comment>
<dbReference type="Pfam" id="PF01479">
    <property type="entry name" value="S4"/>
    <property type="match status" value="1"/>
</dbReference>
<protein>
    <recommendedName>
        <fullName evidence="10">Tyrosine--tRNA ligase</fullName>
        <ecNumber evidence="10">6.1.1.1</ecNumber>
    </recommendedName>
    <alternativeName>
        <fullName evidence="10">Tyrosyl-tRNA synthetase</fullName>
        <shortName evidence="10">TyrRS</shortName>
    </alternativeName>
</protein>
<dbReference type="FunFam" id="3.40.50.620:FF:000061">
    <property type="entry name" value="Tyrosine--tRNA ligase"/>
    <property type="match status" value="1"/>
</dbReference>
<evidence type="ECO:0000256" key="1">
    <source>
        <dbReference type="ARBA" id="ARBA00011738"/>
    </source>
</evidence>
<comment type="function">
    <text evidence="10">Catalyzes the attachment of tyrosine to tRNA(Tyr) in a two-step reaction: tyrosine is first activated by ATP to form Tyr-AMP and then transferred to the acceptor end of tRNA(Tyr).</text>
</comment>
<dbReference type="Gene3D" id="3.10.290.10">
    <property type="entry name" value="RNA-binding S4 domain"/>
    <property type="match status" value="1"/>
</dbReference>
<feature type="domain" description="RNA-binding S4" evidence="12">
    <location>
        <begin position="349"/>
        <end position="377"/>
    </location>
</feature>
<dbReference type="FunFam" id="1.10.240.10:FF:000006">
    <property type="entry name" value="Tyrosine--tRNA ligase"/>
    <property type="match status" value="1"/>
</dbReference>
<dbReference type="CDD" id="cd00165">
    <property type="entry name" value="S4"/>
    <property type="match status" value="1"/>
</dbReference>
<name>A0A809R9P6_9BACT</name>
<evidence type="ECO:0000256" key="10">
    <source>
        <dbReference type="HAMAP-Rule" id="MF_02007"/>
    </source>
</evidence>
<dbReference type="EMBL" id="AP021858">
    <property type="protein sequence ID" value="BBO23368.1"/>
    <property type="molecule type" value="Genomic_DNA"/>
</dbReference>
<dbReference type="InterPro" id="IPR024108">
    <property type="entry name" value="Tyr-tRNA-ligase_bac_2"/>
</dbReference>
<dbReference type="InterPro" id="IPR002305">
    <property type="entry name" value="aa-tRNA-synth_Ic"/>
</dbReference>
<organism evidence="13 14">
    <name type="scientific">Candidatus Nitrosymbiomonas proteolyticus</name>
    <dbReference type="NCBI Taxonomy" id="2608984"/>
    <lineage>
        <taxon>Bacteria</taxon>
        <taxon>Bacillati</taxon>
        <taxon>Armatimonadota</taxon>
        <taxon>Armatimonadota incertae sedis</taxon>
        <taxon>Candidatus Nitrosymbiomonas</taxon>
    </lineage>
</organism>
<dbReference type="EC" id="6.1.1.1" evidence="10"/>
<accession>A0A809R9P6</accession>
<proteinExistence type="inferred from homology"/>
<evidence type="ECO:0000256" key="11">
    <source>
        <dbReference type="PROSITE-ProRule" id="PRU00182"/>
    </source>
</evidence>
<dbReference type="CDD" id="cd00805">
    <property type="entry name" value="TyrRS_core"/>
    <property type="match status" value="1"/>
</dbReference>
<keyword evidence="7 10" id="KW-0648">Protein biosynthesis</keyword>
<evidence type="ECO:0000256" key="6">
    <source>
        <dbReference type="ARBA" id="ARBA00022884"/>
    </source>
</evidence>
<evidence type="ECO:0000256" key="2">
    <source>
        <dbReference type="ARBA" id="ARBA00022490"/>
    </source>
</evidence>